<sequence>TAEKYAAACFLSKTHTANYVKQNTVNPLIAPDVNPFLPSVISTEQGRTDNSWGPRAIGDHGGPCVLTHTQTTPKKAYERYQGHLMGPPTDPGPLGRARVPKWSVRPW</sequence>
<dbReference type="EMBL" id="CATNWA010017659">
    <property type="protein sequence ID" value="CAI9602223.1"/>
    <property type="molecule type" value="Genomic_DNA"/>
</dbReference>
<name>A0ABN9G3X9_9NEOB</name>
<evidence type="ECO:0000313" key="2">
    <source>
        <dbReference type="EMBL" id="CAI9602223.1"/>
    </source>
</evidence>
<reference evidence="2" key="1">
    <citation type="submission" date="2023-05" db="EMBL/GenBank/DDBJ databases">
        <authorList>
            <person name="Stuckert A."/>
        </authorList>
    </citation>
    <scope>NUCLEOTIDE SEQUENCE</scope>
</reference>
<protein>
    <submittedName>
        <fullName evidence="2">Uncharacterized protein</fullName>
    </submittedName>
</protein>
<evidence type="ECO:0000313" key="3">
    <source>
        <dbReference type="Proteomes" id="UP001162483"/>
    </source>
</evidence>
<evidence type="ECO:0000256" key="1">
    <source>
        <dbReference type="SAM" id="MobiDB-lite"/>
    </source>
</evidence>
<feature type="region of interest" description="Disordered" evidence="1">
    <location>
        <begin position="44"/>
        <end position="63"/>
    </location>
</feature>
<keyword evidence="3" id="KW-1185">Reference proteome</keyword>
<organism evidence="2 3">
    <name type="scientific">Staurois parvus</name>
    <dbReference type="NCBI Taxonomy" id="386267"/>
    <lineage>
        <taxon>Eukaryota</taxon>
        <taxon>Metazoa</taxon>
        <taxon>Chordata</taxon>
        <taxon>Craniata</taxon>
        <taxon>Vertebrata</taxon>
        <taxon>Euteleostomi</taxon>
        <taxon>Amphibia</taxon>
        <taxon>Batrachia</taxon>
        <taxon>Anura</taxon>
        <taxon>Neobatrachia</taxon>
        <taxon>Ranoidea</taxon>
        <taxon>Ranidae</taxon>
        <taxon>Staurois</taxon>
    </lineage>
</organism>
<proteinExistence type="predicted"/>
<accession>A0ABN9G3X9</accession>
<feature type="non-terminal residue" evidence="2">
    <location>
        <position position="1"/>
    </location>
</feature>
<comment type="caution">
    <text evidence="2">The sequence shown here is derived from an EMBL/GenBank/DDBJ whole genome shotgun (WGS) entry which is preliminary data.</text>
</comment>
<feature type="non-terminal residue" evidence="2">
    <location>
        <position position="107"/>
    </location>
</feature>
<gene>
    <name evidence="2" type="ORF">SPARVUS_LOCUS13098177</name>
</gene>
<dbReference type="Proteomes" id="UP001162483">
    <property type="component" value="Unassembled WGS sequence"/>
</dbReference>
<feature type="region of interest" description="Disordered" evidence="1">
    <location>
        <begin position="81"/>
        <end position="107"/>
    </location>
</feature>